<dbReference type="InterPro" id="IPR021531">
    <property type="entry name" value="Tla3_N"/>
</dbReference>
<evidence type="ECO:0000313" key="5">
    <source>
        <dbReference type="Proteomes" id="UP000197596"/>
    </source>
</evidence>
<evidence type="ECO:0000259" key="3">
    <source>
        <dbReference type="Pfam" id="PF20995"/>
    </source>
</evidence>
<dbReference type="Proteomes" id="UP000197596">
    <property type="component" value="Unassembled WGS sequence"/>
</dbReference>
<dbReference type="InterPro" id="IPR048303">
    <property type="entry name" value="Tla3_C"/>
</dbReference>
<feature type="domain" description="Type VI lipase adapter protein Tla3 N-terminal" evidence="2">
    <location>
        <begin position="108"/>
        <end position="265"/>
    </location>
</feature>
<evidence type="ECO:0000313" key="4">
    <source>
        <dbReference type="EMBL" id="OWY30245.1"/>
    </source>
</evidence>
<feature type="transmembrane region" description="Helical" evidence="1">
    <location>
        <begin position="45"/>
        <end position="66"/>
    </location>
</feature>
<sequence length="555" mass="61090">MTPKLWPYVVGLLLAGLCWLGWIWYQHYHYYVATGQELGMMGKQWAAGMLALGVIGLAVFGGHAAWLNRAAVAATDAGAADGSSAGLASPTVKWSNPSPLMRQAGRDFVLEVRAIGAAVDAIVNDEIWKGIEKKGETHMTFLPTDPSAYPDNDFKREHIYGMSIGLSFEHGARGIVDQWPMPAIAYGPPKHQSNGNRAGKSISSGRSAAGLGVALFLWEDDANTEDGAESLEKLFSFFDRNPDVPAAMVISRDGTYDRLLRQAPGSGRIQLGAGKVEMPDSMGALMVTRSDRVDQLVRPFAVHIPRGVNKTDTEYDLIKQWNFYWKKSEDRGPDSFEAQYEREEKARGVLFPMFSGIVSSTYWHSQLPELWKTISNKGPGQFNPSPYLPIRWTDWQVRQFDAMPLLGYLHRPVDVNLSDEHGKPLRVPYQVQALKEGWARAVEGLEGQRQPRRVFYDTSADKHWVIPLTQALAQSGDDAPRPGELKEGYDIGYRIGKTGVSSPLIQVGLAIVAGYEDGAASATVNLRPGGRASIVMVSPPEPERKKSMMQAFGAN</sequence>
<organism evidence="4 5">
    <name type="scientific">Herbaspirillum robiniae</name>
    <dbReference type="NCBI Taxonomy" id="2014887"/>
    <lineage>
        <taxon>Bacteria</taxon>
        <taxon>Pseudomonadati</taxon>
        <taxon>Pseudomonadota</taxon>
        <taxon>Betaproteobacteria</taxon>
        <taxon>Burkholderiales</taxon>
        <taxon>Oxalobacteraceae</taxon>
        <taxon>Herbaspirillum</taxon>
    </lineage>
</organism>
<gene>
    <name evidence="4" type="ORF">CEJ42_06480</name>
</gene>
<feature type="domain" description="Type VI lipase adapter protein Tla3 C-terminal" evidence="3">
    <location>
        <begin position="406"/>
        <end position="539"/>
    </location>
</feature>
<feature type="transmembrane region" description="Helical" evidence="1">
    <location>
        <begin position="6"/>
        <end position="25"/>
    </location>
</feature>
<evidence type="ECO:0008006" key="6">
    <source>
        <dbReference type="Google" id="ProtNLM"/>
    </source>
</evidence>
<dbReference type="AlphaFoldDB" id="A0A246WTK7"/>
<comment type="caution">
    <text evidence="4">The sequence shown here is derived from an EMBL/GenBank/DDBJ whole genome shotgun (WGS) entry which is preliminary data.</text>
</comment>
<evidence type="ECO:0000259" key="2">
    <source>
        <dbReference type="Pfam" id="PF11394"/>
    </source>
</evidence>
<dbReference type="Pfam" id="PF20995">
    <property type="entry name" value="Tla3_C"/>
    <property type="match status" value="1"/>
</dbReference>
<dbReference type="EMBL" id="NJGU01000003">
    <property type="protein sequence ID" value="OWY30245.1"/>
    <property type="molecule type" value="Genomic_DNA"/>
</dbReference>
<evidence type="ECO:0000256" key="1">
    <source>
        <dbReference type="SAM" id="Phobius"/>
    </source>
</evidence>
<dbReference type="RefSeq" id="WP_088750406.1">
    <property type="nucleotide sequence ID" value="NZ_NJGU01000003.1"/>
</dbReference>
<accession>A0A246WTK7</accession>
<dbReference type="Pfam" id="PF11394">
    <property type="entry name" value="Tla3_N"/>
    <property type="match status" value="1"/>
</dbReference>
<keyword evidence="1" id="KW-0472">Membrane</keyword>
<keyword evidence="1" id="KW-1133">Transmembrane helix</keyword>
<keyword evidence="1" id="KW-0812">Transmembrane</keyword>
<reference evidence="4 5" key="1">
    <citation type="submission" date="2017-06" db="EMBL/GenBank/DDBJ databases">
        <title>Herbaspirillum phytohormonus sp. nov., isolated from the root nodule of Robinia pseudoacacia in lead-zinc mine.</title>
        <authorList>
            <person name="Fan M."/>
            <person name="Lin Y."/>
        </authorList>
    </citation>
    <scope>NUCLEOTIDE SEQUENCE [LARGE SCALE GENOMIC DNA]</scope>
    <source>
        <strain evidence="4 5">HZ10</strain>
    </source>
</reference>
<protein>
    <recommendedName>
        <fullName evidence="6">DUF2875 domain-containing protein</fullName>
    </recommendedName>
</protein>
<name>A0A246WTK7_9BURK</name>
<proteinExistence type="predicted"/>